<sequence length="234" mass="27485">MEKYDHYYWNTAVPFLIMTQRVGNLITSLNNYFVSLFLDSDHIASDKEICDKICTFSILLEFEEEISKMMIRLNYKNGYFVKMHRAPKDSNWDDKMVNLKNTTGMDVLIKFVKSIRICDDLKNFSAVNIPLRVYFQEFVPVNPLNEFRMFASEGGITNIRHLSLNVEGESEYNPETIFTLCETMYMNNFCKQYPKCAIDFVISRVDKIRILEINPFDSTTDLYIGSTEIRLEQQ</sequence>
<evidence type="ECO:0000313" key="1">
    <source>
        <dbReference type="EMBL" id="QBK93673.1"/>
    </source>
</evidence>
<dbReference type="Pfam" id="PF07065">
    <property type="entry name" value="D123"/>
    <property type="match status" value="1"/>
</dbReference>
<gene>
    <name evidence="1" type="ORF">LCPAC404_03770</name>
</gene>
<accession>A0A481ZCK6</accession>
<organism evidence="1">
    <name type="scientific">Pithovirus LCPAC404</name>
    <dbReference type="NCBI Taxonomy" id="2506597"/>
    <lineage>
        <taxon>Viruses</taxon>
        <taxon>Pithoviruses</taxon>
    </lineage>
</organism>
<name>A0A481ZCK6_9VIRU</name>
<dbReference type="EMBL" id="MK500602">
    <property type="protein sequence ID" value="QBK93673.1"/>
    <property type="molecule type" value="Genomic_DNA"/>
</dbReference>
<protein>
    <submittedName>
        <fullName evidence="1">Uncharacterized protein</fullName>
    </submittedName>
</protein>
<reference evidence="1" key="1">
    <citation type="journal article" date="2019" name="MBio">
        <title>Virus Genomes from Deep Sea Sediments Expand the Ocean Megavirome and Support Independent Origins of Viral Gigantism.</title>
        <authorList>
            <person name="Backstrom D."/>
            <person name="Yutin N."/>
            <person name="Jorgensen S.L."/>
            <person name="Dharamshi J."/>
            <person name="Homa F."/>
            <person name="Zaremba-Niedwiedzka K."/>
            <person name="Spang A."/>
            <person name="Wolf Y.I."/>
            <person name="Koonin E.V."/>
            <person name="Ettema T.J."/>
        </authorList>
    </citation>
    <scope>NUCLEOTIDE SEQUENCE</scope>
</reference>
<dbReference type="InterPro" id="IPR009772">
    <property type="entry name" value="CDC123"/>
</dbReference>
<proteinExistence type="predicted"/>